<dbReference type="GO" id="GO:0006508">
    <property type="term" value="P:proteolysis"/>
    <property type="evidence" value="ECO:0007669"/>
    <property type="project" value="UniProtKB-KW"/>
</dbReference>
<evidence type="ECO:0000256" key="3">
    <source>
        <dbReference type="ARBA" id="ARBA00022670"/>
    </source>
</evidence>
<dbReference type="GO" id="GO:0008270">
    <property type="term" value="F:zinc ion binding"/>
    <property type="evidence" value="ECO:0007669"/>
    <property type="project" value="InterPro"/>
</dbReference>
<dbReference type="Pfam" id="PF01546">
    <property type="entry name" value="Peptidase_M20"/>
    <property type="match status" value="1"/>
</dbReference>
<evidence type="ECO:0000313" key="7">
    <source>
        <dbReference type="Proteomes" id="UP000824133"/>
    </source>
</evidence>
<accession>A0A9D2CH98</accession>
<proteinExistence type="inferred from homology"/>
<dbReference type="InterPro" id="IPR050072">
    <property type="entry name" value="Peptidase_M20A"/>
</dbReference>
<dbReference type="Gene3D" id="3.30.70.360">
    <property type="match status" value="1"/>
</dbReference>
<dbReference type="PANTHER" id="PTHR43808:SF31">
    <property type="entry name" value="N-ACETYL-L-CITRULLINE DEACETYLASE"/>
    <property type="match status" value="1"/>
</dbReference>
<dbReference type="GO" id="GO:0008777">
    <property type="term" value="F:acetylornithine deacetylase activity"/>
    <property type="evidence" value="ECO:0007669"/>
    <property type="project" value="TreeGrafter"/>
</dbReference>
<dbReference type="EC" id="3.4.13.-" evidence="6"/>
<dbReference type="EMBL" id="DXCP01000034">
    <property type="protein sequence ID" value="HIY79724.1"/>
    <property type="molecule type" value="Genomic_DNA"/>
</dbReference>
<dbReference type="GO" id="GO:0016805">
    <property type="term" value="F:dipeptidase activity"/>
    <property type="evidence" value="ECO:0007669"/>
    <property type="project" value="UniProtKB-KW"/>
</dbReference>
<dbReference type="Proteomes" id="UP000824133">
    <property type="component" value="Unassembled WGS sequence"/>
</dbReference>
<comment type="similarity">
    <text evidence="2">Belongs to the peptidase M20A family.</text>
</comment>
<gene>
    <name evidence="6" type="ORF">IAA42_04725</name>
</gene>
<evidence type="ECO:0000256" key="4">
    <source>
        <dbReference type="ARBA" id="ARBA00022833"/>
    </source>
</evidence>
<dbReference type="AlphaFoldDB" id="A0A9D2CH98"/>
<evidence type="ECO:0000256" key="1">
    <source>
        <dbReference type="ARBA" id="ARBA00001947"/>
    </source>
</evidence>
<dbReference type="GO" id="GO:0006526">
    <property type="term" value="P:L-arginine biosynthetic process"/>
    <property type="evidence" value="ECO:0007669"/>
    <property type="project" value="TreeGrafter"/>
</dbReference>
<comment type="caution">
    <text evidence="6">The sequence shown here is derived from an EMBL/GenBank/DDBJ whole genome shotgun (WGS) entry which is preliminary data.</text>
</comment>
<dbReference type="GO" id="GO:0008237">
    <property type="term" value="F:metallopeptidase activity"/>
    <property type="evidence" value="ECO:0007669"/>
    <property type="project" value="UniProtKB-KW"/>
</dbReference>
<keyword evidence="5" id="KW-0482">Metalloprotease</keyword>
<dbReference type="InterPro" id="IPR002933">
    <property type="entry name" value="Peptidase_M20"/>
</dbReference>
<keyword evidence="3" id="KW-0645">Protease</keyword>
<evidence type="ECO:0000256" key="5">
    <source>
        <dbReference type="ARBA" id="ARBA00023049"/>
    </source>
</evidence>
<keyword evidence="4" id="KW-0862">Zinc</keyword>
<dbReference type="Gene3D" id="3.40.630.10">
    <property type="entry name" value="Zn peptidases"/>
    <property type="match status" value="2"/>
</dbReference>
<name>A0A9D2CH98_9ACTN</name>
<sequence length="403" mass="44504">MSSTTSSDEELVTIEPELEERILAEVDAVSDEMIEAIRQIVRQKSVQGEPAEGAPFGADVRAALDQTLELCRELGFETTNVDGYMGYATWAGEKGSDGESVLPGYVCALGHLDVVPEGATGWKVPPYSAHLEDGRITSRGVLDNKGPIYACLYALWALKRLGLSPRRDVRIIFGCNEETGFNDLRYYLEHEEAPVMGFTPDCKYPVVYAERGRMGVRLSARPGQGEDTDALLTRFFSFMNEYVLNAKPNGERFGVDHTDEEFGVTEVRNYKLVLDDGKPAVEFAISYPAGIRADELRERLDAVAKAQGLELTVTGNFDPVRFEKDCRLVRTLVYTYEHATGNDGSPVTTTGGTYAKLMPNIVPFGPSFPGQKGIGHQPNEWMDVSDLITNAKIYALSLYLLSR</sequence>
<reference evidence="6" key="1">
    <citation type="journal article" date="2021" name="PeerJ">
        <title>Extensive microbial diversity within the chicken gut microbiome revealed by metagenomics and culture.</title>
        <authorList>
            <person name="Gilroy R."/>
            <person name="Ravi A."/>
            <person name="Getino M."/>
            <person name="Pursley I."/>
            <person name="Horton D.L."/>
            <person name="Alikhan N.F."/>
            <person name="Baker D."/>
            <person name="Gharbi K."/>
            <person name="Hall N."/>
            <person name="Watson M."/>
            <person name="Adriaenssens E.M."/>
            <person name="Foster-Nyarko E."/>
            <person name="Jarju S."/>
            <person name="Secka A."/>
            <person name="Antonio M."/>
            <person name="Oren A."/>
            <person name="Chaudhuri R.R."/>
            <person name="La Ragione R."/>
            <person name="Hildebrand F."/>
            <person name="Pallen M.J."/>
        </authorList>
    </citation>
    <scope>NUCLEOTIDE SEQUENCE</scope>
    <source>
        <strain evidence="6">ChiHjej10B9-743</strain>
    </source>
</reference>
<evidence type="ECO:0000313" key="6">
    <source>
        <dbReference type="EMBL" id="HIY79724.1"/>
    </source>
</evidence>
<dbReference type="NCBIfam" id="TIGR01887">
    <property type="entry name" value="dipeptidaselike"/>
    <property type="match status" value="1"/>
</dbReference>
<organism evidence="6 7">
    <name type="scientific">Candidatus Olsenella excrementavium</name>
    <dbReference type="NCBI Taxonomy" id="2838709"/>
    <lineage>
        <taxon>Bacteria</taxon>
        <taxon>Bacillati</taxon>
        <taxon>Actinomycetota</taxon>
        <taxon>Coriobacteriia</taxon>
        <taxon>Coriobacteriales</taxon>
        <taxon>Atopobiaceae</taxon>
        <taxon>Olsenella</taxon>
    </lineage>
</organism>
<keyword evidence="6" id="KW-0224">Dipeptidase</keyword>
<evidence type="ECO:0000256" key="2">
    <source>
        <dbReference type="ARBA" id="ARBA00006247"/>
    </source>
</evidence>
<dbReference type="PANTHER" id="PTHR43808">
    <property type="entry name" value="ACETYLORNITHINE DEACETYLASE"/>
    <property type="match status" value="1"/>
</dbReference>
<keyword evidence="6" id="KW-0378">Hydrolase</keyword>
<dbReference type="SUPFAM" id="SSF53187">
    <property type="entry name" value="Zn-dependent exopeptidases"/>
    <property type="match status" value="1"/>
</dbReference>
<dbReference type="InterPro" id="IPR010964">
    <property type="entry name" value="M20A_pepV-rel"/>
</dbReference>
<reference evidence="6" key="2">
    <citation type="submission" date="2021-04" db="EMBL/GenBank/DDBJ databases">
        <authorList>
            <person name="Gilroy R."/>
        </authorList>
    </citation>
    <scope>NUCLEOTIDE SEQUENCE</scope>
    <source>
        <strain evidence="6">ChiHjej10B9-743</strain>
    </source>
</reference>
<comment type="cofactor">
    <cofactor evidence="1">
        <name>Zn(2+)</name>
        <dbReference type="ChEBI" id="CHEBI:29105"/>
    </cofactor>
</comment>
<protein>
    <submittedName>
        <fullName evidence="6">Sapep family Mn(2+)-dependent dipeptidase</fullName>
        <ecNumber evidence="6">3.4.13.-</ecNumber>
    </submittedName>
</protein>